<dbReference type="Pfam" id="PF08276">
    <property type="entry name" value="PAN_2"/>
    <property type="match status" value="1"/>
</dbReference>
<evidence type="ECO:0000256" key="1">
    <source>
        <dbReference type="ARBA" id="ARBA00022527"/>
    </source>
</evidence>
<feature type="chain" id="PRO_5040135381" description="Receptor-like serine/threonine-protein kinase" evidence="13">
    <location>
        <begin position="25"/>
        <end position="821"/>
    </location>
</feature>
<dbReference type="PANTHER" id="PTHR32444">
    <property type="entry name" value="BULB-TYPE LECTIN DOMAIN-CONTAINING PROTEIN"/>
    <property type="match status" value="1"/>
</dbReference>
<proteinExistence type="inferred from homology"/>
<dbReference type="Pfam" id="PF07714">
    <property type="entry name" value="PK_Tyr_Ser-Thr"/>
    <property type="match status" value="1"/>
</dbReference>
<keyword evidence="3 13" id="KW-0732">Signal</keyword>
<dbReference type="PROSITE" id="PS50948">
    <property type="entry name" value="PAN"/>
    <property type="match status" value="1"/>
</dbReference>
<keyword evidence="2 11" id="KW-0808">Transferase</keyword>
<keyword evidence="18" id="KW-1185">Reference proteome</keyword>
<dbReference type="InterPro" id="IPR011009">
    <property type="entry name" value="Kinase-like_dom_sf"/>
</dbReference>
<evidence type="ECO:0000256" key="4">
    <source>
        <dbReference type="ARBA" id="ARBA00022741"/>
    </source>
</evidence>
<feature type="domain" description="Bulb-type lectin" evidence="15">
    <location>
        <begin position="26"/>
        <end position="151"/>
    </location>
</feature>
<keyword evidence="12" id="KW-0812">Transmembrane</keyword>
<evidence type="ECO:0000313" key="17">
    <source>
        <dbReference type="EMBL" id="KAJ0194500.1"/>
    </source>
</evidence>
<dbReference type="AlphaFoldDB" id="A0A9R1WZ28"/>
<comment type="catalytic activity">
    <reaction evidence="10 11">
        <text>L-seryl-[protein] + ATP = O-phospho-L-seryl-[protein] + ADP + H(+)</text>
        <dbReference type="Rhea" id="RHEA:17989"/>
        <dbReference type="Rhea" id="RHEA-COMP:9863"/>
        <dbReference type="Rhea" id="RHEA-COMP:11604"/>
        <dbReference type="ChEBI" id="CHEBI:15378"/>
        <dbReference type="ChEBI" id="CHEBI:29999"/>
        <dbReference type="ChEBI" id="CHEBI:30616"/>
        <dbReference type="ChEBI" id="CHEBI:83421"/>
        <dbReference type="ChEBI" id="CHEBI:456216"/>
        <dbReference type="EC" id="2.7.11.1"/>
    </reaction>
</comment>
<reference evidence="17 18" key="1">
    <citation type="journal article" date="2017" name="Nat. Commun.">
        <title>Genome assembly with in vitro proximity ligation data and whole-genome triplication in lettuce.</title>
        <authorList>
            <person name="Reyes-Chin-Wo S."/>
            <person name="Wang Z."/>
            <person name="Yang X."/>
            <person name="Kozik A."/>
            <person name="Arikit S."/>
            <person name="Song C."/>
            <person name="Xia L."/>
            <person name="Froenicke L."/>
            <person name="Lavelle D.O."/>
            <person name="Truco M.J."/>
            <person name="Xia R."/>
            <person name="Zhu S."/>
            <person name="Xu C."/>
            <person name="Xu H."/>
            <person name="Xu X."/>
            <person name="Cox K."/>
            <person name="Korf I."/>
            <person name="Meyers B.C."/>
            <person name="Michelmore R.W."/>
        </authorList>
    </citation>
    <scope>NUCLEOTIDE SEQUENCE [LARGE SCALE GENOMIC DNA]</scope>
    <source>
        <strain evidence="18">cv. Salinas</strain>
        <tissue evidence="17">Seedlings</tissue>
    </source>
</reference>
<evidence type="ECO:0000256" key="12">
    <source>
        <dbReference type="SAM" id="Phobius"/>
    </source>
</evidence>
<evidence type="ECO:0000256" key="10">
    <source>
        <dbReference type="ARBA" id="ARBA00048679"/>
    </source>
</evidence>
<evidence type="ECO:0000256" key="5">
    <source>
        <dbReference type="ARBA" id="ARBA00022777"/>
    </source>
</evidence>
<evidence type="ECO:0000259" key="14">
    <source>
        <dbReference type="PROSITE" id="PS50011"/>
    </source>
</evidence>
<sequence length="821" mass="92982">MELYHTVLVLLYCNVFFFLSCSAALDSTVSANQQIKDGNTIVSYGETYELGFFSPRKSKNRYLGIWYKKISPCTVVWVANRHTPITDASGVFEVTTDGILLIHSGGGTGNRSVIWSSNFTVLSVNPMAQLLDTGNLVVWDESSTKESPLWQSFDYPGDTLLPGMKFGKDLITGRERFLTSWKSPNDPSRGLYKFWVDTNGYPQIFLGEGGRETLRLGPWNGVGFQGVPVDNMNPIYSTEFVVNQKEIYYRYKLKSTTIQRLLLVWDGMGRRLQWIKRTQEWVEYANIVVDACSRYGPCGPFGSCRMKSSLPCSCLEGFEPKVPEEWKAGDWSSGCQRRKPLDFRTPDFFHKISGVVFPDTRRSSYNKSMSLGECEMACRRDCSCTAYANLDIRNGGSGCLLWFNELMDIREYDDDQQLYIRMSTFQLTESQFSFNKKKGVLAVVLSVSIAALLLFAVAYACRKKVKRLNKKGRGSRAPTLDKDHTSVQMENFDELPFFSLHKIVEATNNFNINNKIGEGGFGPVYKGVLENEQVIAVKRLSETSQQGLDEFQNEVICIAKLQHRNLVKLLGYCIHGNERILIYEYMDNKSLDSFLFDETNGSMLDWPQRFRIIHGIARGILYLHQDSRLQIIHRDLKAGNILLDSEMNPKISDFGLARKFVGQDAMAKTKKVVGTHGYISPEYAVHGRFSIKSDVFSFGVVVLEIVSGKKNRGFSHEAHSDNLLGHAWRLYKEDKSIELLSASVRNSSVVSEVLRSIHVGLLCVQHHAEDRPTMLSVVLMLISEGVLPPPKQPAFFIDESYREVDTVSSHEEYTITLLHAR</sequence>
<dbReference type="FunFam" id="1.10.510.10:FF:000060">
    <property type="entry name" value="G-type lectin S-receptor-like serine/threonine-protein kinase"/>
    <property type="match status" value="1"/>
</dbReference>
<dbReference type="InterPro" id="IPR008271">
    <property type="entry name" value="Ser/Thr_kinase_AS"/>
</dbReference>
<organism evidence="17 18">
    <name type="scientific">Lactuca sativa</name>
    <name type="common">Garden lettuce</name>
    <dbReference type="NCBI Taxonomy" id="4236"/>
    <lineage>
        <taxon>Eukaryota</taxon>
        <taxon>Viridiplantae</taxon>
        <taxon>Streptophyta</taxon>
        <taxon>Embryophyta</taxon>
        <taxon>Tracheophyta</taxon>
        <taxon>Spermatophyta</taxon>
        <taxon>Magnoliopsida</taxon>
        <taxon>eudicotyledons</taxon>
        <taxon>Gunneridae</taxon>
        <taxon>Pentapetalae</taxon>
        <taxon>asterids</taxon>
        <taxon>campanulids</taxon>
        <taxon>Asterales</taxon>
        <taxon>Asteraceae</taxon>
        <taxon>Cichorioideae</taxon>
        <taxon>Cichorieae</taxon>
        <taxon>Lactucinae</taxon>
        <taxon>Lactuca</taxon>
    </lineage>
</organism>
<dbReference type="EMBL" id="NBSK02000008">
    <property type="protein sequence ID" value="KAJ0194500.1"/>
    <property type="molecule type" value="Genomic_DNA"/>
</dbReference>
<dbReference type="InterPro" id="IPR001245">
    <property type="entry name" value="Ser-Thr/Tyr_kinase_cat_dom"/>
</dbReference>
<name>A0A9R1WZ28_LACSA</name>
<evidence type="ECO:0000259" key="16">
    <source>
        <dbReference type="PROSITE" id="PS50948"/>
    </source>
</evidence>
<keyword evidence="12" id="KW-0472">Membrane</keyword>
<evidence type="ECO:0000256" key="6">
    <source>
        <dbReference type="ARBA" id="ARBA00022840"/>
    </source>
</evidence>
<dbReference type="CDD" id="cd14066">
    <property type="entry name" value="STKc_IRAK"/>
    <property type="match status" value="1"/>
</dbReference>
<evidence type="ECO:0000256" key="3">
    <source>
        <dbReference type="ARBA" id="ARBA00022729"/>
    </source>
</evidence>
<feature type="domain" description="Protein kinase" evidence="14">
    <location>
        <begin position="510"/>
        <end position="795"/>
    </location>
</feature>
<dbReference type="PANTHER" id="PTHR32444:SF232">
    <property type="entry name" value="S-LOCUS GLYCOPROTEIN"/>
    <property type="match status" value="1"/>
</dbReference>
<evidence type="ECO:0000313" key="18">
    <source>
        <dbReference type="Proteomes" id="UP000235145"/>
    </source>
</evidence>
<dbReference type="FunFam" id="3.30.200.20:FF:000195">
    <property type="entry name" value="G-type lectin S-receptor-like serine/threonine-protein kinase"/>
    <property type="match status" value="1"/>
</dbReference>
<protein>
    <recommendedName>
        <fullName evidence="11">Receptor-like serine/threonine-protein kinase</fullName>
        <ecNumber evidence="11">2.7.11.1</ecNumber>
    </recommendedName>
</protein>
<dbReference type="SMART" id="SM00220">
    <property type="entry name" value="S_TKc"/>
    <property type="match status" value="1"/>
</dbReference>
<dbReference type="Gene3D" id="2.90.10.10">
    <property type="entry name" value="Bulb-type lectin domain"/>
    <property type="match status" value="1"/>
</dbReference>
<dbReference type="PROSITE" id="PS50927">
    <property type="entry name" value="BULB_LECTIN"/>
    <property type="match status" value="1"/>
</dbReference>
<keyword evidence="5 11" id="KW-0418">Kinase</keyword>
<dbReference type="CDD" id="cd01098">
    <property type="entry name" value="PAN_AP_plant"/>
    <property type="match status" value="1"/>
</dbReference>
<dbReference type="Proteomes" id="UP000235145">
    <property type="component" value="Unassembled WGS sequence"/>
</dbReference>
<dbReference type="PIRSF" id="PIRSF000641">
    <property type="entry name" value="SRK"/>
    <property type="match status" value="1"/>
</dbReference>
<evidence type="ECO:0000256" key="13">
    <source>
        <dbReference type="SAM" id="SignalP"/>
    </source>
</evidence>
<dbReference type="InterPro" id="IPR000719">
    <property type="entry name" value="Prot_kinase_dom"/>
</dbReference>
<dbReference type="SUPFAM" id="SSF51110">
    <property type="entry name" value="alpha-D-mannose-specific plant lectins"/>
    <property type="match status" value="1"/>
</dbReference>
<dbReference type="Gene3D" id="3.30.200.20">
    <property type="entry name" value="Phosphorylase Kinase, domain 1"/>
    <property type="match status" value="1"/>
</dbReference>
<evidence type="ECO:0000256" key="8">
    <source>
        <dbReference type="ARBA" id="ARBA00023180"/>
    </source>
</evidence>
<keyword evidence="4 11" id="KW-0547">Nucleotide-binding</keyword>
<dbReference type="PROSITE" id="PS00108">
    <property type="entry name" value="PROTEIN_KINASE_ST"/>
    <property type="match status" value="1"/>
</dbReference>
<dbReference type="GO" id="GO:0004674">
    <property type="term" value="F:protein serine/threonine kinase activity"/>
    <property type="evidence" value="ECO:0007669"/>
    <property type="project" value="UniProtKB-KW"/>
</dbReference>
<evidence type="ECO:0000256" key="2">
    <source>
        <dbReference type="ARBA" id="ARBA00022679"/>
    </source>
</evidence>
<keyword evidence="6 11" id="KW-0067">ATP-binding</keyword>
<feature type="signal peptide" evidence="13">
    <location>
        <begin position="1"/>
        <end position="24"/>
    </location>
</feature>
<gene>
    <name evidence="17" type="ORF">LSAT_V11C800396910</name>
</gene>
<dbReference type="GO" id="GO:0048544">
    <property type="term" value="P:recognition of pollen"/>
    <property type="evidence" value="ECO:0007669"/>
    <property type="project" value="InterPro"/>
</dbReference>
<keyword evidence="7" id="KW-1015">Disulfide bond</keyword>
<comment type="similarity">
    <text evidence="11">Belongs to the protein kinase superfamily. Ser/Thr protein kinase family.</text>
</comment>
<keyword evidence="1 11" id="KW-0723">Serine/threonine-protein kinase</keyword>
<dbReference type="FunFam" id="2.90.10.10:FF:000004">
    <property type="entry name" value="G-type lectin S-receptor-like serine/threonine-protein kinase"/>
    <property type="match status" value="1"/>
</dbReference>
<dbReference type="EC" id="2.7.11.1" evidence="11"/>
<evidence type="ECO:0000259" key="15">
    <source>
        <dbReference type="PROSITE" id="PS50927"/>
    </source>
</evidence>
<dbReference type="InterPro" id="IPR024171">
    <property type="entry name" value="SRK-like_kinase"/>
</dbReference>
<dbReference type="InterPro" id="IPR000858">
    <property type="entry name" value="S_locus_glycoprot_dom"/>
</dbReference>
<evidence type="ECO:0000256" key="9">
    <source>
        <dbReference type="ARBA" id="ARBA00047899"/>
    </source>
</evidence>
<comment type="caution">
    <text evidence="17">The sequence shown here is derived from an EMBL/GenBank/DDBJ whole genome shotgun (WGS) entry which is preliminary data.</text>
</comment>
<dbReference type="SUPFAM" id="SSF56112">
    <property type="entry name" value="Protein kinase-like (PK-like)"/>
    <property type="match status" value="1"/>
</dbReference>
<dbReference type="PROSITE" id="PS50011">
    <property type="entry name" value="PROTEIN_KINASE_DOM"/>
    <property type="match status" value="1"/>
</dbReference>
<dbReference type="Pfam" id="PF01453">
    <property type="entry name" value="B_lectin"/>
    <property type="match status" value="1"/>
</dbReference>
<dbReference type="SMART" id="SM00473">
    <property type="entry name" value="PAN_AP"/>
    <property type="match status" value="1"/>
</dbReference>
<dbReference type="Gene3D" id="1.10.510.10">
    <property type="entry name" value="Transferase(Phosphotransferase) domain 1"/>
    <property type="match status" value="1"/>
</dbReference>
<dbReference type="Gene3D" id="3.50.4.10">
    <property type="entry name" value="Hepatocyte Growth Factor"/>
    <property type="match status" value="1"/>
</dbReference>
<dbReference type="CDD" id="cd00028">
    <property type="entry name" value="B_lectin"/>
    <property type="match status" value="1"/>
</dbReference>
<evidence type="ECO:0000256" key="11">
    <source>
        <dbReference type="PIRNR" id="PIRNR000641"/>
    </source>
</evidence>
<dbReference type="GO" id="GO:0005524">
    <property type="term" value="F:ATP binding"/>
    <property type="evidence" value="ECO:0007669"/>
    <property type="project" value="UniProtKB-KW"/>
</dbReference>
<keyword evidence="12" id="KW-1133">Transmembrane helix</keyword>
<feature type="transmembrane region" description="Helical" evidence="12">
    <location>
        <begin position="440"/>
        <end position="461"/>
    </location>
</feature>
<dbReference type="InterPro" id="IPR001480">
    <property type="entry name" value="Bulb-type_lectin_dom"/>
</dbReference>
<comment type="catalytic activity">
    <reaction evidence="9 11">
        <text>L-threonyl-[protein] + ATP = O-phospho-L-threonyl-[protein] + ADP + H(+)</text>
        <dbReference type="Rhea" id="RHEA:46608"/>
        <dbReference type="Rhea" id="RHEA-COMP:11060"/>
        <dbReference type="Rhea" id="RHEA-COMP:11605"/>
        <dbReference type="ChEBI" id="CHEBI:15378"/>
        <dbReference type="ChEBI" id="CHEBI:30013"/>
        <dbReference type="ChEBI" id="CHEBI:30616"/>
        <dbReference type="ChEBI" id="CHEBI:61977"/>
        <dbReference type="ChEBI" id="CHEBI:456216"/>
        <dbReference type="EC" id="2.7.11.1"/>
    </reaction>
</comment>
<dbReference type="SMART" id="SM00108">
    <property type="entry name" value="B_lectin"/>
    <property type="match status" value="1"/>
</dbReference>
<dbReference type="InterPro" id="IPR003609">
    <property type="entry name" value="Pan_app"/>
</dbReference>
<evidence type="ECO:0000256" key="7">
    <source>
        <dbReference type="ARBA" id="ARBA00023157"/>
    </source>
</evidence>
<feature type="domain" description="Apple" evidence="16">
    <location>
        <begin position="335"/>
        <end position="424"/>
    </location>
</feature>
<accession>A0A9R1WZ28</accession>
<dbReference type="InterPro" id="IPR036426">
    <property type="entry name" value="Bulb-type_lectin_dom_sf"/>
</dbReference>
<keyword evidence="8" id="KW-0325">Glycoprotein</keyword>
<dbReference type="Gramene" id="rna-gnl|WGS:NBSK|LSAT_8X19521_mrna">
    <property type="protein sequence ID" value="cds-PLY77189.1"/>
    <property type="gene ID" value="gene-LSAT_8X19521"/>
</dbReference>
<dbReference type="Pfam" id="PF00954">
    <property type="entry name" value="S_locus_glycop"/>
    <property type="match status" value="1"/>
</dbReference>